<proteinExistence type="predicted"/>
<feature type="coiled-coil region" evidence="2">
    <location>
        <begin position="35"/>
        <end position="62"/>
    </location>
</feature>
<gene>
    <name evidence="3" type="primary">LOC109674897</name>
</gene>
<protein>
    <submittedName>
        <fullName evidence="3">Coiled-coil domain-containing protein 148-like</fullName>
    </submittedName>
</protein>
<dbReference type="KEGG" id="ccan:109674897"/>
<dbReference type="CTD" id="130940"/>
<dbReference type="PANTHER" id="PTHR21549:SF1">
    <property type="entry name" value="COILED-COIL DOMAIN-CONTAINING PROTEIN 148"/>
    <property type="match status" value="1"/>
</dbReference>
<accession>A0A8B7TK55</accession>
<dbReference type="AlphaFoldDB" id="A0A8B7TK55"/>
<evidence type="ECO:0000256" key="2">
    <source>
        <dbReference type="SAM" id="Coils"/>
    </source>
</evidence>
<sequence>METRALWRLEEVKKLMAEQSVKDRERVKYRQELLEKRLMEKKEVALQEAHEEEERERRLEALRKQVAVAAQFDPVRMMSDTMAWKARMGIDSEQEFILQKPLFTLNTYNEQQIISDPRLRFELAIREGGLHKTLYAKEMLPKIRPQKPPRKDMESTVFKI</sequence>
<dbReference type="InterPro" id="IPR039902">
    <property type="entry name" value="CCDC148/CCDC112"/>
</dbReference>
<evidence type="ECO:0000313" key="3">
    <source>
        <dbReference type="RefSeq" id="XP_020007346.1"/>
    </source>
</evidence>
<reference evidence="3" key="1">
    <citation type="submission" date="2025-08" db="UniProtKB">
        <authorList>
            <consortium name="RefSeq"/>
        </authorList>
    </citation>
    <scope>IDENTIFICATION</scope>
    <source>
        <tissue evidence="3">Leukocyte</tissue>
    </source>
</reference>
<keyword evidence="1 2" id="KW-0175">Coiled coil</keyword>
<dbReference type="PANTHER" id="PTHR21549">
    <property type="entry name" value="MUTATED IN BLADDER CANCER 1"/>
    <property type="match status" value="1"/>
</dbReference>
<dbReference type="RefSeq" id="XP_020007346.1">
    <property type="nucleotide sequence ID" value="XM_020151757.1"/>
</dbReference>
<evidence type="ECO:0000256" key="1">
    <source>
        <dbReference type="ARBA" id="ARBA00023054"/>
    </source>
</evidence>
<dbReference type="OrthoDB" id="448087at2759"/>
<organism evidence="3">
    <name type="scientific">Castor canadensis</name>
    <name type="common">American beaver</name>
    <dbReference type="NCBI Taxonomy" id="51338"/>
    <lineage>
        <taxon>Eukaryota</taxon>
        <taxon>Metazoa</taxon>
        <taxon>Chordata</taxon>
        <taxon>Craniata</taxon>
        <taxon>Vertebrata</taxon>
        <taxon>Euteleostomi</taxon>
        <taxon>Mammalia</taxon>
        <taxon>Eutheria</taxon>
        <taxon>Euarchontoglires</taxon>
        <taxon>Glires</taxon>
        <taxon>Rodentia</taxon>
        <taxon>Castorimorpha</taxon>
        <taxon>Castoridae</taxon>
        <taxon>Castor</taxon>
    </lineage>
</organism>
<name>A0A8B7TK55_CASCN</name>